<feature type="region of interest" description="Disordered" evidence="1">
    <location>
        <begin position="222"/>
        <end position="250"/>
    </location>
</feature>
<feature type="transmembrane region" description="Helical" evidence="2">
    <location>
        <begin position="98"/>
        <end position="118"/>
    </location>
</feature>
<feature type="transmembrane region" description="Helical" evidence="2">
    <location>
        <begin position="148"/>
        <end position="170"/>
    </location>
</feature>
<accession>A0ABP9Z6D5</accession>
<dbReference type="Proteomes" id="UP001473302">
    <property type="component" value="Unassembled WGS sequence"/>
</dbReference>
<organism evidence="3 4">
    <name type="scientific">Mucor flavus</name>
    <dbReference type="NCBI Taxonomy" id="439312"/>
    <lineage>
        <taxon>Eukaryota</taxon>
        <taxon>Fungi</taxon>
        <taxon>Fungi incertae sedis</taxon>
        <taxon>Mucoromycota</taxon>
        <taxon>Mucoromycotina</taxon>
        <taxon>Mucoromycetes</taxon>
        <taxon>Mucorales</taxon>
        <taxon>Mucorineae</taxon>
        <taxon>Mucoraceae</taxon>
        <taxon>Mucor</taxon>
    </lineage>
</organism>
<evidence type="ECO:0000256" key="2">
    <source>
        <dbReference type="SAM" id="Phobius"/>
    </source>
</evidence>
<keyword evidence="2" id="KW-1133">Transmembrane helix</keyword>
<evidence type="ECO:0000313" key="3">
    <source>
        <dbReference type="EMBL" id="GAA5814690.1"/>
    </source>
</evidence>
<sequence>MTRARKESAFHLALLVLVQWISLAVVILNATALFLLRTVQHSGLVTTHSSPADYILLILGSLSFIASSIFLLMHLQLHFRIIDDIPFTPPRALSATEVITSVISIALWTVATSVILAHSQEDTSPCQFTSSLYTKNHSDVCELFDTTLMLAFAAVGSWVLALLATLFILIRSPIPPTTIFTIEAPPQRFSQPMSVSLPDEIYSQDPTTRPYYLGHYTNKVRPLTNDSTRADKNSSHATSSSGSRTRQTIMMLPDQQDSTTHTRYYCYQPERNLVLSSPSVNNTTTEESSSSYYSSRCQIPQVESQRTLSTLDSIFTGYPPIQLDLPIIQLGGISQMDISFLKRI</sequence>
<name>A0ABP9Z6D5_9FUNG</name>
<proteinExistence type="predicted"/>
<evidence type="ECO:0008006" key="5">
    <source>
        <dbReference type="Google" id="ProtNLM"/>
    </source>
</evidence>
<gene>
    <name evidence="3" type="ORF">MFLAVUS_008189</name>
</gene>
<feature type="transmembrane region" description="Helical" evidence="2">
    <location>
        <begin position="54"/>
        <end position="77"/>
    </location>
</feature>
<evidence type="ECO:0000256" key="1">
    <source>
        <dbReference type="SAM" id="MobiDB-lite"/>
    </source>
</evidence>
<keyword evidence="2" id="KW-0472">Membrane</keyword>
<reference evidence="3 4" key="1">
    <citation type="submission" date="2024-04" db="EMBL/GenBank/DDBJ databases">
        <title>genome sequences of Mucor flavus KT1a and Helicostylum pulchrum KT1b strains isolated from the surface of a dry-aged beef.</title>
        <authorList>
            <person name="Toyotome T."/>
            <person name="Hosono M."/>
            <person name="Torimaru M."/>
            <person name="Fukuda K."/>
            <person name="Mikami N."/>
        </authorList>
    </citation>
    <scope>NUCLEOTIDE SEQUENCE [LARGE SCALE GENOMIC DNA]</scope>
    <source>
        <strain evidence="3 4">KT1a</strain>
    </source>
</reference>
<dbReference type="EMBL" id="BAABUK010000022">
    <property type="protein sequence ID" value="GAA5814690.1"/>
    <property type="molecule type" value="Genomic_DNA"/>
</dbReference>
<evidence type="ECO:0000313" key="4">
    <source>
        <dbReference type="Proteomes" id="UP001473302"/>
    </source>
</evidence>
<protein>
    <recommendedName>
        <fullName evidence="5">MARVEL domain-containing protein</fullName>
    </recommendedName>
</protein>
<keyword evidence="4" id="KW-1185">Reference proteome</keyword>
<keyword evidence="2" id="KW-0812">Transmembrane</keyword>
<comment type="caution">
    <text evidence="3">The sequence shown here is derived from an EMBL/GenBank/DDBJ whole genome shotgun (WGS) entry which is preliminary data.</text>
</comment>
<feature type="transmembrane region" description="Helical" evidence="2">
    <location>
        <begin position="12"/>
        <end position="34"/>
    </location>
</feature>